<organism evidence="2 3">
    <name type="scientific">Chromobacterium violaceum</name>
    <dbReference type="NCBI Taxonomy" id="536"/>
    <lineage>
        <taxon>Bacteria</taxon>
        <taxon>Pseudomonadati</taxon>
        <taxon>Pseudomonadota</taxon>
        <taxon>Betaproteobacteria</taxon>
        <taxon>Neisseriales</taxon>
        <taxon>Chromobacteriaceae</taxon>
        <taxon>Chromobacterium</taxon>
    </lineage>
</organism>
<gene>
    <name evidence="2" type="ORF">NCTC9695_03890</name>
</gene>
<sequence>MQLAAGELPRDQALQALGTGVYLSNLWYLNFSDRSACRITGMTRFACFWVEDGRIVAPLGVMRFDDSLYSVLGEQLEALTAERELLVDTASYGGRATQSKLLPGALVKSLRFSL</sequence>
<dbReference type="GO" id="GO:0006508">
    <property type="term" value="P:proteolysis"/>
    <property type="evidence" value="ECO:0007669"/>
    <property type="project" value="UniProtKB-KW"/>
</dbReference>
<feature type="domain" description="Metalloprotease TldD/E C-terminal" evidence="1">
    <location>
        <begin position="3"/>
        <end position="112"/>
    </location>
</feature>
<accession>A0A3S4HJE2</accession>
<dbReference type="Pfam" id="PF19289">
    <property type="entry name" value="PmbA_TldD_3rd"/>
    <property type="match status" value="1"/>
</dbReference>
<dbReference type="InterPro" id="IPR045569">
    <property type="entry name" value="Metalloprtase-TldD/E_C"/>
</dbReference>
<evidence type="ECO:0000259" key="1">
    <source>
        <dbReference type="Pfam" id="PF19289"/>
    </source>
</evidence>
<proteinExistence type="predicted"/>
<evidence type="ECO:0000313" key="2">
    <source>
        <dbReference type="EMBL" id="VEB43432.1"/>
    </source>
</evidence>
<dbReference type="EMBL" id="LR134182">
    <property type="protein sequence ID" value="VEB43432.1"/>
    <property type="molecule type" value="Genomic_DNA"/>
</dbReference>
<protein>
    <submittedName>
        <fullName evidence="2">Predicted Zn-dependent proteases and their inactivated homologs</fullName>
    </submittedName>
</protein>
<dbReference type="Proteomes" id="UP000275777">
    <property type="component" value="Chromosome"/>
</dbReference>
<keyword evidence="2" id="KW-0645">Protease</keyword>
<reference evidence="2 3" key="1">
    <citation type="submission" date="2018-12" db="EMBL/GenBank/DDBJ databases">
        <authorList>
            <consortium name="Pathogen Informatics"/>
        </authorList>
    </citation>
    <scope>NUCLEOTIDE SEQUENCE [LARGE SCALE GENOMIC DNA]</scope>
    <source>
        <strain evidence="2 3">NCTC9695</strain>
    </source>
</reference>
<dbReference type="InterPro" id="IPR036059">
    <property type="entry name" value="TldD/PmbA_sf"/>
</dbReference>
<evidence type="ECO:0000313" key="3">
    <source>
        <dbReference type="Proteomes" id="UP000275777"/>
    </source>
</evidence>
<dbReference type="PANTHER" id="PTHR43666">
    <property type="entry name" value="TLDD PROTEIN"/>
    <property type="match status" value="1"/>
</dbReference>
<dbReference type="GO" id="GO:0008237">
    <property type="term" value="F:metallopeptidase activity"/>
    <property type="evidence" value="ECO:0007669"/>
    <property type="project" value="InterPro"/>
</dbReference>
<dbReference type="PANTHER" id="PTHR43666:SF1">
    <property type="entry name" value="CONSERVED PROTEIN"/>
    <property type="match status" value="1"/>
</dbReference>
<keyword evidence="2" id="KW-0378">Hydrolase</keyword>
<name>A0A3S4HJE2_CHRVL</name>
<dbReference type="AlphaFoldDB" id="A0A3S4HJE2"/>
<dbReference type="SUPFAM" id="SSF111283">
    <property type="entry name" value="Putative modulator of DNA gyrase, PmbA/TldD"/>
    <property type="match status" value="1"/>
</dbReference>